<evidence type="ECO:0000256" key="4">
    <source>
        <dbReference type="ARBA" id="ARBA00023008"/>
    </source>
</evidence>
<dbReference type="InterPro" id="IPR050845">
    <property type="entry name" value="Cu-binding_ET"/>
</dbReference>
<dbReference type="Proteomes" id="UP000701702">
    <property type="component" value="Unassembled WGS sequence"/>
</dbReference>
<reference evidence="7 8" key="1">
    <citation type="submission" date="2021-08" db="EMBL/GenBank/DDBJ databases">
        <authorList>
            <person name="Peeters C."/>
        </authorList>
    </citation>
    <scope>NUCLEOTIDE SEQUENCE [LARGE SCALE GENOMIC DNA]</scope>
    <source>
        <strain evidence="7 8">LMG 23994</strain>
    </source>
</reference>
<evidence type="ECO:0000256" key="1">
    <source>
        <dbReference type="ARBA" id="ARBA00004418"/>
    </source>
</evidence>
<sequence>MKLTRTYGVVGLVVAFWLPASALPAGNEPEWWHGHGHGGGGIAAVGKLGDPSKVSRTVVLTVSDGSPFAPSTITVKRGETVRFVVKNSGRVTHEMVLGTDSQLTELYHTRMQGGGKKLTTSNAITINAGNSAELIWEFTKFGTISFGCLLPGHYDTGEKGTIIVR</sequence>
<keyword evidence="3" id="KW-0574">Periplasm</keyword>
<evidence type="ECO:0000256" key="3">
    <source>
        <dbReference type="ARBA" id="ARBA00022764"/>
    </source>
</evidence>
<dbReference type="InterPro" id="IPR008972">
    <property type="entry name" value="Cupredoxin"/>
</dbReference>
<dbReference type="SUPFAM" id="SSF49503">
    <property type="entry name" value="Cupredoxins"/>
    <property type="match status" value="1"/>
</dbReference>
<evidence type="ECO:0000256" key="2">
    <source>
        <dbReference type="ARBA" id="ARBA00022723"/>
    </source>
</evidence>
<dbReference type="PANTHER" id="PTHR38439">
    <property type="entry name" value="AURACYANIN-B"/>
    <property type="match status" value="1"/>
</dbReference>
<dbReference type="Pfam" id="PF00127">
    <property type="entry name" value="Copper-bind"/>
    <property type="match status" value="1"/>
</dbReference>
<gene>
    <name evidence="7" type="ORF">LMG23994_05264</name>
</gene>
<keyword evidence="2" id="KW-0479">Metal-binding</keyword>
<dbReference type="RefSeq" id="WP_224007921.1">
    <property type="nucleotide sequence ID" value="NZ_CAJZAF010000036.1"/>
</dbReference>
<name>A0ABM8XU72_9BURK</name>
<evidence type="ECO:0000256" key="5">
    <source>
        <dbReference type="SAM" id="SignalP"/>
    </source>
</evidence>
<keyword evidence="4" id="KW-0186">Copper</keyword>
<keyword evidence="8" id="KW-1185">Reference proteome</keyword>
<evidence type="ECO:0000313" key="8">
    <source>
        <dbReference type="Proteomes" id="UP000701702"/>
    </source>
</evidence>
<dbReference type="PANTHER" id="PTHR38439:SF3">
    <property type="entry name" value="COPPER-RESISTANT CUPROPROTEIN COPI"/>
    <property type="match status" value="1"/>
</dbReference>
<dbReference type="Gene3D" id="2.60.40.420">
    <property type="entry name" value="Cupredoxins - blue copper proteins"/>
    <property type="match status" value="1"/>
</dbReference>
<organism evidence="7 8">
    <name type="scientific">Cupriavidus pinatubonensis</name>
    <dbReference type="NCBI Taxonomy" id="248026"/>
    <lineage>
        <taxon>Bacteria</taxon>
        <taxon>Pseudomonadati</taxon>
        <taxon>Pseudomonadota</taxon>
        <taxon>Betaproteobacteria</taxon>
        <taxon>Burkholderiales</taxon>
        <taxon>Burkholderiaceae</taxon>
        <taxon>Cupriavidus</taxon>
    </lineage>
</organism>
<evidence type="ECO:0000259" key="6">
    <source>
        <dbReference type="Pfam" id="PF00127"/>
    </source>
</evidence>
<comment type="caution">
    <text evidence="7">The sequence shown here is derived from an EMBL/GenBank/DDBJ whole genome shotgun (WGS) entry which is preliminary data.</text>
</comment>
<accession>A0ABM8XU72</accession>
<comment type="subcellular location">
    <subcellularLocation>
        <location evidence="1">Periplasm</location>
    </subcellularLocation>
</comment>
<dbReference type="InterPro" id="IPR000923">
    <property type="entry name" value="BlueCu_1"/>
</dbReference>
<dbReference type="EMBL" id="CAJZAF010000036">
    <property type="protein sequence ID" value="CAG9183921.1"/>
    <property type="molecule type" value="Genomic_DNA"/>
</dbReference>
<evidence type="ECO:0000313" key="7">
    <source>
        <dbReference type="EMBL" id="CAG9183921.1"/>
    </source>
</evidence>
<proteinExistence type="predicted"/>
<keyword evidence="5" id="KW-0732">Signal</keyword>
<feature type="chain" id="PRO_5046652159" description="Blue (type 1) copper domain-containing protein" evidence="5">
    <location>
        <begin position="23"/>
        <end position="165"/>
    </location>
</feature>
<feature type="signal peptide" evidence="5">
    <location>
        <begin position="1"/>
        <end position="22"/>
    </location>
</feature>
<feature type="domain" description="Blue (type 1) copper" evidence="6">
    <location>
        <begin position="67"/>
        <end position="164"/>
    </location>
</feature>
<protein>
    <recommendedName>
        <fullName evidence="6">Blue (type 1) copper domain-containing protein</fullName>
    </recommendedName>
</protein>